<dbReference type="PANTHER" id="PTHR22807:SF61">
    <property type="entry name" value="NOL1_NOP2_SUN FAMILY PROTEIN _ ANTITERMINATION NUSB DOMAIN-CONTAINING PROTEIN"/>
    <property type="match status" value="1"/>
</dbReference>
<dbReference type="EC" id="2.1.1.176" evidence="4"/>
<feature type="binding site" evidence="14">
    <location>
        <position position="306"/>
    </location>
    <ligand>
        <name>S-adenosyl-L-methionine</name>
        <dbReference type="ChEBI" id="CHEBI:59789"/>
    </ligand>
</feature>
<dbReference type="InterPro" id="IPR004573">
    <property type="entry name" value="rRNA_ssu_MeTfrase_B"/>
</dbReference>
<dbReference type="KEGG" id="pmaw:MACH26_00170"/>
<evidence type="ECO:0000256" key="5">
    <source>
        <dbReference type="ARBA" id="ARBA00022490"/>
    </source>
</evidence>
<evidence type="ECO:0000256" key="2">
    <source>
        <dbReference type="ARBA" id="ARBA00004496"/>
    </source>
</evidence>
<feature type="binding site" evidence="14">
    <location>
        <position position="286"/>
    </location>
    <ligand>
        <name>S-adenosyl-L-methionine</name>
        <dbReference type="ChEBI" id="CHEBI:59789"/>
    </ligand>
</feature>
<evidence type="ECO:0000256" key="9">
    <source>
        <dbReference type="ARBA" id="ARBA00022691"/>
    </source>
</evidence>
<gene>
    <name evidence="16" type="primary">rsmB</name>
    <name evidence="16" type="ORF">MACH26_00170</name>
</gene>
<dbReference type="EMBL" id="AP027272">
    <property type="protein sequence ID" value="BDX04496.1"/>
    <property type="molecule type" value="Genomic_DNA"/>
</dbReference>
<keyword evidence="6" id="KW-0698">rRNA processing</keyword>
<dbReference type="GO" id="GO:0003723">
    <property type="term" value="F:RNA binding"/>
    <property type="evidence" value="ECO:0007669"/>
    <property type="project" value="UniProtKB-UniRule"/>
</dbReference>
<dbReference type="PROSITE" id="PS01153">
    <property type="entry name" value="NOL1_NOP2_SUN"/>
    <property type="match status" value="1"/>
</dbReference>
<evidence type="ECO:0000256" key="14">
    <source>
        <dbReference type="PROSITE-ProRule" id="PRU01023"/>
    </source>
</evidence>
<dbReference type="GO" id="GO:0009383">
    <property type="term" value="F:rRNA (cytosine-C5-)-methyltransferase activity"/>
    <property type="evidence" value="ECO:0007669"/>
    <property type="project" value="TreeGrafter"/>
</dbReference>
<dbReference type="NCBIfam" id="TIGR00563">
    <property type="entry name" value="rsmB"/>
    <property type="match status" value="1"/>
</dbReference>
<evidence type="ECO:0000256" key="11">
    <source>
        <dbReference type="ARBA" id="ARBA00030399"/>
    </source>
</evidence>
<keyword evidence="8 14" id="KW-0808">Transferase</keyword>
<dbReference type="InterPro" id="IPR018314">
    <property type="entry name" value="RsmB/NOL1/NOP2-like_CS"/>
</dbReference>
<dbReference type="InterPro" id="IPR035926">
    <property type="entry name" value="NusB-like_sf"/>
</dbReference>
<feature type="active site" description="Nucleophile" evidence="14">
    <location>
        <position position="359"/>
    </location>
</feature>
<evidence type="ECO:0000313" key="17">
    <source>
        <dbReference type="Proteomes" id="UP001333710"/>
    </source>
</evidence>
<accession>A0AA48HH09</accession>
<dbReference type="InterPro" id="IPR054728">
    <property type="entry name" value="RsmB-like_ferredoxin"/>
</dbReference>
<dbReference type="Gene3D" id="3.30.70.1170">
    <property type="entry name" value="Sun protein, domain 3"/>
    <property type="match status" value="1"/>
</dbReference>
<keyword evidence="7 14" id="KW-0489">Methyltransferase</keyword>
<evidence type="ECO:0000259" key="15">
    <source>
        <dbReference type="PROSITE" id="PS51686"/>
    </source>
</evidence>
<dbReference type="NCBIfam" id="NF008149">
    <property type="entry name" value="PRK10901.1"/>
    <property type="match status" value="1"/>
</dbReference>
<dbReference type="Gene3D" id="3.40.50.150">
    <property type="entry name" value="Vaccinia Virus protein VP39"/>
    <property type="match status" value="1"/>
</dbReference>
<evidence type="ECO:0000256" key="3">
    <source>
        <dbReference type="ARBA" id="ARBA00007494"/>
    </source>
</evidence>
<dbReference type="FunFam" id="3.40.50.150:FF:000022">
    <property type="entry name" value="Ribosomal RNA small subunit methyltransferase B"/>
    <property type="match status" value="1"/>
</dbReference>
<protein>
    <recommendedName>
        <fullName evidence="4">16S rRNA (cytosine(967)-C(5))-methyltransferase</fullName>
        <ecNumber evidence="4">2.1.1.176</ecNumber>
    </recommendedName>
    <alternativeName>
        <fullName evidence="11">16S rRNA m5C967 methyltransferase</fullName>
    </alternativeName>
    <alternativeName>
        <fullName evidence="12">rRNA (cytosine-C(5)-)-methyltransferase RsmB</fullName>
    </alternativeName>
</protein>
<feature type="binding site" evidence="14">
    <location>
        <position position="259"/>
    </location>
    <ligand>
        <name>S-adenosyl-L-methionine</name>
        <dbReference type="ChEBI" id="CHEBI:59789"/>
    </ligand>
</feature>
<reference evidence="16" key="1">
    <citation type="submission" date="2023-01" db="EMBL/GenBank/DDBJ databases">
        <title>Complete genome sequence of Planctobacterium marinum strain Dej080120_11.</title>
        <authorList>
            <person name="Ueki S."/>
            <person name="Maruyama F."/>
        </authorList>
    </citation>
    <scope>NUCLEOTIDE SEQUENCE</scope>
    <source>
        <strain evidence="16">Dej080120_11</strain>
    </source>
</reference>
<comment type="catalytic activity">
    <reaction evidence="13">
        <text>cytidine(967) in 16S rRNA + S-adenosyl-L-methionine = 5-methylcytidine(967) in 16S rRNA + S-adenosyl-L-homocysteine + H(+)</text>
        <dbReference type="Rhea" id="RHEA:42748"/>
        <dbReference type="Rhea" id="RHEA-COMP:10219"/>
        <dbReference type="Rhea" id="RHEA-COMP:10220"/>
        <dbReference type="ChEBI" id="CHEBI:15378"/>
        <dbReference type="ChEBI" id="CHEBI:57856"/>
        <dbReference type="ChEBI" id="CHEBI:59789"/>
        <dbReference type="ChEBI" id="CHEBI:74483"/>
        <dbReference type="ChEBI" id="CHEBI:82748"/>
        <dbReference type="EC" id="2.1.1.176"/>
    </reaction>
</comment>
<name>A0AA48HH09_9ALTE</name>
<evidence type="ECO:0000313" key="16">
    <source>
        <dbReference type="EMBL" id="BDX04496.1"/>
    </source>
</evidence>
<keyword evidence="9 14" id="KW-0949">S-adenosyl-L-methionine</keyword>
<evidence type="ECO:0000256" key="8">
    <source>
        <dbReference type="ARBA" id="ARBA00022679"/>
    </source>
</evidence>
<keyword evidence="5" id="KW-0963">Cytoplasm</keyword>
<dbReference type="InterPro" id="IPR023267">
    <property type="entry name" value="RCMT"/>
</dbReference>
<comment type="similarity">
    <text evidence="3 14">Belongs to the class I-like SAM-binding methyltransferase superfamily. RsmB/NOP family.</text>
</comment>
<dbReference type="GO" id="GO:0006355">
    <property type="term" value="P:regulation of DNA-templated transcription"/>
    <property type="evidence" value="ECO:0007669"/>
    <property type="project" value="InterPro"/>
</dbReference>
<dbReference type="GO" id="GO:0070475">
    <property type="term" value="P:rRNA base methylation"/>
    <property type="evidence" value="ECO:0007669"/>
    <property type="project" value="TreeGrafter"/>
</dbReference>
<evidence type="ECO:0000256" key="7">
    <source>
        <dbReference type="ARBA" id="ARBA00022603"/>
    </source>
</evidence>
<dbReference type="CDD" id="cd02440">
    <property type="entry name" value="AdoMet_MTases"/>
    <property type="match status" value="1"/>
</dbReference>
<dbReference type="PROSITE" id="PS51686">
    <property type="entry name" value="SAM_MT_RSMB_NOP"/>
    <property type="match status" value="1"/>
</dbReference>
<dbReference type="InterPro" id="IPR049560">
    <property type="entry name" value="MeTrfase_RsmB-F_NOP2_cat"/>
</dbReference>
<dbReference type="InterPro" id="IPR006027">
    <property type="entry name" value="NusB_RsmB_TIM44"/>
</dbReference>
<feature type="binding site" evidence="14">
    <location>
        <begin position="235"/>
        <end position="241"/>
    </location>
    <ligand>
        <name>S-adenosyl-L-methionine</name>
        <dbReference type="ChEBI" id="CHEBI:59789"/>
    </ligand>
</feature>
<dbReference type="SUPFAM" id="SSF53335">
    <property type="entry name" value="S-adenosyl-L-methionine-dependent methyltransferases"/>
    <property type="match status" value="1"/>
</dbReference>
<keyword evidence="17" id="KW-1185">Reference proteome</keyword>
<dbReference type="PRINTS" id="PR02008">
    <property type="entry name" value="RCMTFAMILY"/>
</dbReference>
<dbReference type="AlphaFoldDB" id="A0AA48HH09"/>
<organism evidence="16 17">
    <name type="scientific">Planctobacterium marinum</name>
    <dbReference type="NCBI Taxonomy" id="1631968"/>
    <lineage>
        <taxon>Bacteria</taxon>
        <taxon>Pseudomonadati</taxon>
        <taxon>Pseudomonadota</taxon>
        <taxon>Gammaproteobacteria</taxon>
        <taxon>Alteromonadales</taxon>
        <taxon>Alteromonadaceae</taxon>
        <taxon>Planctobacterium</taxon>
    </lineage>
</organism>
<evidence type="ECO:0000256" key="12">
    <source>
        <dbReference type="ARBA" id="ARBA00031088"/>
    </source>
</evidence>
<dbReference type="GO" id="GO:0005829">
    <property type="term" value="C:cytosol"/>
    <property type="evidence" value="ECO:0007669"/>
    <property type="project" value="TreeGrafter"/>
</dbReference>
<dbReference type="Proteomes" id="UP001333710">
    <property type="component" value="Chromosome"/>
</dbReference>
<evidence type="ECO:0000256" key="13">
    <source>
        <dbReference type="ARBA" id="ARBA00047283"/>
    </source>
</evidence>
<keyword evidence="10 14" id="KW-0694">RNA-binding</keyword>
<evidence type="ECO:0000256" key="10">
    <source>
        <dbReference type="ARBA" id="ARBA00022884"/>
    </source>
</evidence>
<feature type="domain" description="SAM-dependent MTase RsmB/NOP-type" evidence="15">
    <location>
        <begin position="145"/>
        <end position="414"/>
    </location>
</feature>
<evidence type="ECO:0000256" key="6">
    <source>
        <dbReference type="ARBA" id="ARBA00022552"/>
    </source>
</evidence>
<dbReference type="Gene3D" id="1.10.940.10">
    <property type="entry name" value="NusB-like"/>
    <property type="match status" value="1"/>
</dbReference>
<comment type="subcellular location">
    <subcellularLocation>
        <location evidence="2">Cytoplasm</location>
    </subcellularLocation>
</comment>
<dbReference type="Pfam" id="PF22458">
    <property type="entry name" value="RsmF-B_ferredox"/>
    <property type="match status" value="1"/>
</dbReference>
<dbReference type="InterPro" id="IPR001678">
    <property type="entry name" value="MeTrfase_RsmB-F_NOP2_dom"/>
</dbReference>
<dbReference type="InterPro" id="IPR029063">
    <property type="entry name" value="SAM-dependent_MTases_sf"/>
</dbReference>
<evidence type="ECO:0000256" key="4">
    <source>
        <dbReference type="ARBA" id="ARBA00012140"/>
    </source>
</evidence>
<dbReference type="Pfam" id="PF01029">
    <property type="entry name" value="NusB"/>
    <property type="match status" value="1"/>
</dbReference>
<dbReference type="SUPFAM" id="SSF48013">
    <property type="entry name" value="NusB-like"/>
    <property type="match status" value="1"/>
</dbReference>
<comment type="function">
    <text evidence="1">Specifically methylates the cytosine at position 967 (m5C967) of 16S rRNA.</text>
</comment>
<sequence>MEQRKSLQEVLPKTLEKVKEQDKAWLHEMLYGVLRNLPTLQFWLNGLLQSPIKPDSRVVEHLLYLGIYQLHFSRVSEYAAVSETVSACDNLKQPHLKKLVNAVLRNFVRQETAKSIPKEERIQLNLPKWYYKKIKQAYPEHYRDIAGNQSAKAPIWLRINQTKTTVDAFLAACSQAGIECSQDEQLPETIKLVNNVNIQALPGFNEGWFSVQDKAAQHAADYLAAQPNDAILDACAAPGGKYCHILEAQPQLQTCIALELDAVRAKNITENTERLGLSNTDIRVADANDITSWNPTGQLFDKILLDAPCSATGIIRRHPDIMWLRKGPDIEQLSGLQAQILDSMWSCLKPGGVLLYATCSILPEENSQQIAAFLSRTTDASAIPLHESFNATERQILPGESGMDGFYYAKLQKAVAE</sequence>
<dbReference type="PANTHER" id="PTHR22807">
    <property type="entry name" value="NOP2 YEAST -RELATED NOL1/NOP2/FMU SUN DOMAIN-CONTAINING"/>
    <property type="match status" value="1"/>
</dbReference>
<evidence type="ECO:0000256" key="1">
    <source>
        <dbReference type="ARBA" id="ARBA00002724"/>
    </source>
</evidence>
<dbReference type="Pfam" id="PF01189">
    <property type="entry name" value="Methyltr_RsmB-F"/>
    <property type="match status" value="1"/>
</dbReference>
<proteinExistence type="inferred from homology"/>